<evidence type="ECO:0000256" key="1">
    <source>
        <dbReference type="SAM" id="SignalP"/>
    </source>
</evidence>
<proteinExistence type="predicted"/>
<organism evidence="2 3">
    <name type="scientific">Luteolibacter algae</name>
    <dbReference type="NCBI Taxonomy" id="454151"/>
    <lineage>
        <taxon>Bacteria</taxon>
        <taxon>Pseudomonadati</taxon>
        <taxon>Verrucomicrobiota</taxon>
        <taxon>Verrucomicrobiia</taxon>
        <taxon>Verrucomicrobiales</taxon>
        <taxon>Verrucomicrobiaceae</taxon>
        <taxon>Luteolibacter</taxon>
    </lineage>
</organism>
<keyword evidence="3" id="KW-1185">Reference proteome</keyword>
<sequence>MKAILLALTLITPAFAVNFDADGFGQQLNGWAKNRTATYEFTDATYRTYVPTITATPGGGMYISTQVDMLAFGSQGAVSHIDMTFDASGVLISAQLRSTIGRKSIDTGLVRRPEAPAAPIAVEGQPTPTAPAFDGTGELIMDLFSRFDIEMKKITEGKDAEKRDLFSRFGGKNAKSVNLAAALRHNVNLMLQHVSPRGYASYK</sequence>
<keyword evidence="1" id="KW-0732">Signal</keyword>
<protein>
    <submittedName>
        <fullName evidence="2">Uncharacterized protein</fullName>
    </submittedName>
</protein>
<name>A0ABW5D9H0_9BACT</name>
<reference evidence="3" key="1">
    <citation type="journal article" date="2019" name="Int. J. Syst. Evol. Microbiol.">
        <title>The Global Catalogue of Microorganisms (GCM) 10K type strain sequencing project: providing services to taxonomists for standard genome sequencing and annotation.</title>
        <authorList>
            <consortium name="The Broad Institute Genomics Platform"/>
            <consortium name="The Broad Institute Genome Sequencing Center for Infectious Disease"/>
            <person name="Wu L."/>
            <person name="Ma J."/>
        </authorList>
    </citation>
    <scope>NUCLEOTIDE SEQUENCE [LARGE SCALE GENOMIC DNA]</scope>
    <source>
        <strain evidence="3">CGMCC 4.7106</strain>
    </source>
</reference>
<gene>
    <name evidence="2" type="ORF">ACFSSA_07950</name>
</gene>
<feature type="signal peptide" evidence="1">
    <location>
        <begin position="1"/>
        <end position="16"/>
    </location>
</feature>
<evidence type="ECO:0000313" key="2">
    <source>
        <dbReference type="EMBL" id="MFD2256604.1"/>
    </source>
</evidence>
<feature type="chain" id="PRO_5045064793" evidence="1">
    <location>
        <begin position="17"/>
        <end position="203"/>
    </location>
</feature>
<comment type="caution">
    <text evidence="2">The sequence shown here is derived from an EMBL/GenBank/DDBJ whole genome shotgun (WGS) entry which is preliminary data.</text>
</comment>
<dbReference type="RefSeq" id="WP_386819896.1">
    <property type="nucleotide sequence ID" value="NZ_JBHUIT010000010.1"/>
</dbReference>
<dbReference type="EMBL" id="JBHUIT010000010">
    <property type="protein sequence ID" value="MFD2256604.1"/>
    <property type="molecule type" value="Genomic_DNA"/>
</dbReference>
<evidence type="ECO:0000313" key="3">
    <source>
        <dbReference type="Proteomes" id="UP001597375"/>
    </source>
</evidence>
<dbReference type="Proteomes" id="UP001597375">
    <property type="component" value="Unassembled WGS sequence"/>
</dbReference>
<accession>A0ABW5D9H0</accession>